<dbReference type="PANTHER" id="PTHR10697:SF1">
    <property type="entry name" value="MAMMALIAN EPENDYMIN-RELATED PROTEIN 1"/>
    <property type="match status" value="1"/>
</dbReference>
<accession>A0ABD0JFA2</accession>
<dbReference type="AlphaFoldDB" id="A0ABD0JFA2"/>
<name>A0ABD0JFA2_9CAEN</name>
<comment type="caution">
    <text evidence="2">The sequence shown here is derived from an EMBL/GenBank/DDBJ whole genome shotgun (WGS) entry which is preliminary data.</text>
</comment>
<feature type="signal peptide" evidence="1">
    <location>
        <begin position="1"/>
        <end position="21"/>
    </location>
</feature>
<keyword evidence="3" id="KW-1185">Reference proteome</keyword>
<feature type="chain" id="PRO_5044754615" description="Salivary lipocalin" evidence="1">
    <location>
        <begin position="22"/>
        <end position="231"/>
    </location>
</feature>
<evidence type="ECO:0000313" key="3">
    <source>
        <dbReference type="Proteomes" id="UP001519460"/>
    </source>
</evidence>
<protein>
    <recommendedName>
        <fullName evidence="4">Salivary lipocalin</fullName>
    </recommendedName>
</protein>
<evidence type="ECO:0008006" key="4">
    <source>
        <dbReference type="Google" id="ProtNLM"/>
    </source>
</evidence>
<evidence type="ECO:0000256" key="1">
    <source>
        <dbReference type="SAM" id="SignalP"/>
    </source>
</evidence>
<reference evidence="2 3" key="1">
    <citation type="journal article" date="2023" name="Sci. Data">
        <title>Genome assembly of the Korean intertidal mud-creeper Batillaria attramentaria.</title>
        <authorList>
            <person name="Patra A.K."/>
            <person name="Ho P.T."/>
            <person name="Jun S."/>
            <person name="Lee S.J."/>
            <person name="Kim Y."/>
            <person name="Won Y.J."/>
        </authorList>
    </citation>
    <scope>NUCLEOTIDE SEQUENCE [LARGE SCALE GENOMIC DNA]</scope>
    <source>
        <strain evidence="2">Wonlab-2016</strain>
    </source>
</reference>
<sequence length="231" mass="25348">MLVLVTAVGMVTVAMVSGTGATQFCCSPKQWGATVRTLRQTATSGGSVEHHSTWQFVTYDAKSQRVAEVTFMRDDAPTFTRQILDYSKGERYVIQGSDQEKCSRHPLTRTFQGACAGATGNVTGVYFAVTGGSLGENTVYVTQPDVTSYVTVTIGDCALVQETSFGKIGADGSERGAMAEFWNSGKTRLKQELDRQNDHNIPRSCRLRLHYTSSFFFLFCAPPDLYKKICT</sequence>
<dbReference type="PANTHER" id="PTHR10697">
    <property type="entry name" value="MAMMALIAN EPENDYMIN-RELATED PROTEIN 1"/>
    <property type="match status" value="1"/>
</dbReference>
<dbReference type="EMBL" id="JACVVK020000463">
    <property type="protein sequence ID" value="KAK7473600.1"/>
    <property type="molecule type" value="Genomic_DNA"/>
</dbReference>
<organism evidence="2 3">
    <name type="scientific">Batillaria attramentaria</name>
    <dbReference type="NCBI Taxonomy" id="370345"/>
    <lineage>
        <taxon>Eukaryota</taxon>
        <taxon>Metazoa</taxon>
        <taxon>Spiralia</taxon>
        <taxon>Lophotrochozoa</taxon>
        <taxon>Mollusca</taxon>
        <taxon>Gastropoda</taxon>
        <taxon>Caenogastropoda</taxon>
        <taxon>Sorbeoconcha</taxon>
        <taxon>Cerithioidea</taxon>
        <taxon>Batillariidae</taxon>
        <taxon>Batillaria</taxon>
    </lineage>
</organism>
<proteinExistence type="predicted"/>
<evidence type="ECO:0000313" key="2">
    <source>
        <dbReference type="EMBL" id="KAK7473600.1"/>
    </source>
</evidence>
<dbReference type="InterPro" id="IPR001299">
    <property type="entry name" value="Ependymin"/>
</dbReference>
<keyword evidence="1" id="KW-0732">Signal</keyword>
<gene>
    <name evidence="2" type="ORF">BaRGS_00035147</name>
</gene>
<dbReference type="Proteomes" id="UP001519460">
    <property type="component" value="Unassembled WGS sequence"/>
</dbReference>